<comment type="subcellular location">
    <subcellularLocation>
        <location evidence="1">Membrane</location>
        <topology evidence="1">Multi-pass membrane protein</topology>
    </subcellularLocation>
</comment>
<reference evidence="6" key="2">
    <citation type="submission" date="2021-01" db="EMBL/GenBank/DDBJ databases">
        <authorList>
            <person name="Schikora-Tamarit M.A."/>
        </authorList>
    </citation>
    <scope>NUCLEOTIDE SEQUENCE</scope>
    <source>
        <strain evidence="6">CBS6341</strain>
    </source>
</reference>
<dbReference type="OrthoDB" id="407617at2759"/>
<evidence type="ECO:0000256" key="2">
    <source>
        <dbReference type="ARBA" id="ARBA00022692"/>
    </source>
</evidence>
<evidence type="ECO:0000256" key="1">
    <source>
        <dbReference type="ARBA" id="ARBA00004141"/>
    </source>
</evidence>
<accession>A0A9P8TCW0</accession>
<feature type="transmembrane region" description="Helical" evidence="5">
    <location>
        <begin position="192"/>
        <end position="214"/>
    </location>
</feature>
<feature type="transmembrane region" description="Helical" evidence="5">
    <location>
        <begin position="131"/>
        <end position="151"/>
    </location>
</feature>
<evidence type="ECO:0000256" key="5">
    <source>
        <dbReference type="SAM" id="Phobius"/>
    </source>
</evidence>
<comment type="caution">
    <text evidence="6">The sequence shown here is derived from an EMBL/GenBank/DDBJ whole genome shotgun (WGS) entry which is preliminary data.</text>
</comment>
<keyword evidence="2 5" id="KW-0812">Transmembrane</keyword>
<evidence type="ECO:0000313" key="7">
    <source>
        <dbReference type="Proteomes" id="UP000769528"/>
    </source>
</evidence>
<feature type="transmembrane region" description="Helical" evidence="5">
    <location>
        <begin position="64"/>
        <end position="86"/>
    </location>
</feature>
<evidence type="ECO:0000313" key="6">
    <source>
        <dbReference type="EMBL" id="KAH3673656.1"/>
    </source>
</evidence>
<feature type="transmembrane region" description="Helical" evidence="5">
    <location>
        <begin position="40"/>
        <end position="58"/>
    </location>
</feature>
<dbReference type="EMBL" id="JAEUBF010000949">
    <property type="protein sequence ID" value="KAH3673656.1"/>
    <property type="molecule type" value="Genomic_DNA"/>
</dbReference>
<dbReference type="InterPro" id="IPR051415">
    <property type="entry name" value="LAAT-1"/>
</dbReference>
<keyword evidence="4 5" id="KW-0472">Membrane</keyword>
<protein>
    <recommendedName>
        <fullName evidence="8">PQ-loop-domain-containing protein</fullName>
    </recommendedName>
</protein>
<dbReference type="Proteomes" id="UP000769528">
    <property type="component" value="Unassembled WGS sequence"/>
</dbReference>
<feature type="transmembrane region" description="Helical" evidence="5">
    <location>
        <begin position="98"/>
        <end position="119"/>
    </location>
</feature>
<name>A0A9P8TCW0_9ASCO</name>
<dbReference type="Gene3D" id="1.20.1280.290">
    <property type="match status" value="1"/>
</dbReference>
<keyword evidence="7" id="KW-1185">Reference proteome</keyword>
<dbReference type="GO" id="GO:0016020">
    <property type="term" value="C:membrane"/>
    <property type="evidence" value="ECO:0007669"/>
    <property type="project" value="UniProtKB-SubCell"/>
</dbReference>
<dbReference type="InterPro" id="IPR006603">
    <property type="entry name" value="PQ-loop_rpt"/>
</dbReference>
<organism evidence="6 7">
    <name type="scientific">Wickerhamomyces mucosus</name>
    <dbReference type="NCBI Taxonomy" id="1378264"/>
    <lineage>
        <taxon>Eukaryota</taxon>
        <taxon>Fungi</taxon>
        <taxon>Dikarya</taxon>
        <taxon>Ascomycota</taxon>
        <taxon>Saccharomycotina</taxon>
        <taxon>Saccharomycetes</taxon>
        <taxon>Phaffomycetales</taxon>
        <taxon>Wickerhamomycetaceae</taxon>
        <taxon>Wickerhamomyces</taxon>
    </lineage>
</organism>
<sequence length="269" mass="30475">MISEKASTALGTVGTVCWCIQLIPQIYFNFKRKNCEGFPPIFMFLWALCGIPFSIYFVSTRANLAVQIQPQLFLLFCLTAFIQSLYYPPVQMSKKKIVVILLTFIICGVGAEVGFILWLRKLYDEGTKWPTLIFGISASVILALGLVPPYFELARRNGRVVGINFLFLLVDFSGAFFSMLAVVFGNMDVMGIILYCICMTMEAGIFLSQIIWWLRFRAFNKDADLEKNDERQTSIGNQDTESKYIVLNGDIDCENPQKNEEKVVGEVPK</sequence>
<dbReference type="Pfam" id="PF04193">
    <property type="entry name" value="PQ-loop"/>
    <property type="match status" value="1"/>
</dbReference>
<dbReference type="PANTHER" id="PTHR16201">
    <property type="entry name" value="SEVEN TRANSMEMBRANE PROTEIN 1-RELATED"/>
    <property type="match status" value="1"/>
</dbReference>
<evidence type="ECO:0008006" key="8">
    <source>
        <dbReference type="Google" id="ProtNLM"/>
    </source>
</evidence>
<dbReference type="PANTHER" id="PTHR16201:SF37">
    <property type="entry name" value="PQ-LOOP REPEAT-CONTAINING PROTEIN"/>
    <property type="match status" value="1"/>
</dbReference>
<proteinExistence type="predicted"/>
<gene>
    <name evidence="6" type="ORF">WICMUC_003559</name>
</gene>
<reference evidence="6" key="1">
    <citation type="journal article" date="2021" name="Open Biol.">
        <title>Shared evolutionary footprints suggest mitochondrial oxidative damage underlies multiple complex I losses in fungi.</title>
        <authorList>
            <person name="Schikora-Tamarit M.A."/>
            <person name="Marcet-Houben M."/>
            <person name="Nosek J."/>
            <person name="Gabaldon T."/>
        </authorList>
    </citation>
    <scope>NUCLEOTIDE SEQUENCE</scope>
    <source>
        <strain evidence="6">CBS6341</strain>
    </source>
</reference>
<evidence type="ECO:0000256" key="4">
    <source>
        <dbReference type="ARBA" id="ARBA00023136"/>
    </source>
</evidence>
<feature type="transmembrane region" description="Helical" evidence="5">
    <location>
        <begin position="163"/>
        <end position="186"/>
    </location>
</feature>
<dbReference type="AlphaFoldDB" id="A0A9P8TCW0"/>
<evidence type="ECO:0000256" key="3">
    <source>
        <dbReference type="ARBA" id="ARBA00022989"/>
    </source>
</evidence>
<keyword evidence="3 5" id="KW-1133">Transmembrane helix</keyword>
<dbReference type="SMART" id="SM00679">
    <property type="entry name" value="CTNS"/>
    <property type="match status" value="2"/>
</dbReference>